<accession>A0A926S5F3</accession>
<name>A0A926S5F3_9HYPH</name>
<feature type="transmembrane region" description="Helical" evidence="2">
    <location>
        <begin position="78"/>
        <end position="95"/>
    </location>
</feature>
<organism evidence="3 4">
    <name type="scientific">Roseibium aggregatum</name>
    <dbReference type="NCBI Taxonomy" id="187304"/>
    <lineage>
        <taxon>Bacteria</taxon>
        <taxon>Pseudomonadati</taxon>
        <taxon>Pseudomonadota</taxon>
        <taxon>Alphaproteobacteria</taxon>
        <taxon>Hyphomicrobiales</taxon>
        <taxon>Stappiaceae</taxon>
        <taxon>Roseibium</taxon>
    </lineage>
</organism>
<keyword evidence="2" id="KW-1133">Transmembrane helix</keyword>
<keyword evidence="2" id="KW-0812">Transmembrane</keyword>
<dbReference type="Proteomes" id="UP000598467">
    <property type="component" value="Unassembled WGS sequence"/>
</dbReference>
<comment type="caution">
    <text evidence="3">The sequence shown here is derived from an EMBL/GenBank/DDBJ whole genome shotgun (WGS) entry which is preliminary data.</text>
</comment>
<proteinExistence type="predicted"/>
<gene>
    <name evidence="3" type="ORF">HK439_03835</name>
</gene>
<feature type="region of interest" description="Disordered" evidence="1">
    <location>
        <begin position="15"/>
        <end position="50"/>
    </location>
</feature>
<evidence type="ECO:0000256" key="2">
    <source>
        <dbReference type="SAM" id="Phobius"/>
    </source>
</evidence>
<reference evidence="3" key="1">
    <citation type="submission" date="2020-05" db="EMBL/GenBank/DDBJ databases">
        <title>Identification of trans-AT polyketide cluster in two marine bacteria, producers of a novel glutaramide-containing polyketide sesbanimide D and analogs.</title>
        <authorList>
            <person name="Kacar D."/>
            <person name="Rodriguez P."/>
            <person name="Canedo L."/>
            <person name="Gonzalez E."/>
            <person name="Galan B."/>
            <person name="De La Calle F."/>
            <person name="Garcia J.L."/>
        </authorList>
    </citation>
    <scope>NUCLEOTIDE SEQUENCE</scope>
    <source>
        <strain evidence="3">PHM038</strain>
    </source>
</reference>
<evidence type="ECO:0000256" key="1">
    <source>
        <dbReference type="SAM" id="MobiDB-lite"/>
    </source>
</evidence>
<dbReference type="EMBL" id="JABFCZ010000004">
    <property type="protein sequence ID" value="MBD1545377.1"/>
    <property type="molecule type" value="Genomic_DNA"/>
</dbReference>
<sequence length="97" mass="10503">MSTASDLKSEIAQLKLEAEAAPKQRKPRSSRKAKPADTAPQEASVDEMQAQTGELQELVDKLTDLVEDAETEIKERPVTMVLGAFALGVVVGALLRR</sequence>
<protein>
    <recommendedName>
        <fullName evidence="5">DUF883 domain-containing protein</fullName>
    </recommendedName>
</protein>
<evidence type="ECO:0000313" key="3">
    <source>
        <dbReference type="EMBL" id="MBD1545377.1"/>
    </source>
</evidence>
<keyword evidence="2" id="KW-0472">Membrane</keyword>
<feature type="compositionally biased region" description="Basic residues" evidence="1">
    <location>
        <begin position="23"/>
        <end position="33"/>
    </location>
</feature>
<evidence type="ECO:0000313" key="4">
    <source>
        <dbReference type="Proteomes" id="UP000598467"/>
    </source>
</evidence>
<dbReference type="AlphaFoldDB" id="A0A926S5F3"/>
<dbReference type="RefSeq" id="WP_190290057.1">
    <property type="nucleotide sequence ID" value="NZ_JABFCZ010000004.1"/>
</dbReference>
<evidence type="ECO:0008006" key="5">
    <source>
        <dbReference type="Google" id="ProtNLM"/>
    </source>
</evidence>